<feature type="region of interest" description="Disordered" evidence="1">
    <location>
        <begin position="268"/>
        <end position="294"/>
    </location>
</feature>
<feature type="compositionally biased region" description="Low complexity" evidence="1">
    <location>
        <begin position="131"/>
        <end position="159"/>
    </location>
</feature>
<accession>A0A4C1SFK4</accession>
<dbReference type="OrthoDB" id="46159at2759"/>
<gene>
    <name evidence="2" type="primary">chb</name>
    <name evidence="2" type="ORF">EVAR_72589_1</name>
</gene>
<keyword evidence="3" id="KW-1185">Reference proteome</keyword>
<dbReference type="AlphaFoldDB" id="A0A4C1SFK4"/>
<dbReference type="Proteomes" id="UP000299102">
    <property type="component" value="Unassembled WGS sequence"/>
</dbReference>
<name>A0A4C1SFK4_EUMVA</name>
<organism evidence="2 3">
    <name type="scientific">Eumeta variegata</name>
    <name type="common">Bagworm moth</name>
    <name type="synonym">Eumeta japonica</name>
    <dbReference type="NCBI Taxonomy" id="151549"/>
    <lineage>
        <taxon>Eukaryota</taxon>
        <taxon>Metazoa</taxon>
        <taxon>Ecdysozoa</taxon>
        <taxon>Arthropoda</taxon>
        <taxon>Hexapoda</taxon>
        <taxon>Insecta</taxon>
        <taxon>Pterygota</taxon>
        <taxon>Neoptera</taxon>
        <taxon>Endopterygota</taxon>
        <taxon>Lepidoptera</taxon>
        <taxon>Glossata</taxon>
        <taxon>Ditrysia</taxon>
        <taxon>Tineoidea</taxon>
        <taxon>Psychidae</taxon>
        <taxon>Oiketicinae</taxon>
        <taxon>Eumeta</taxon>
    </lineage>
</organism>
<evidence type="ECO:0000256" key="1">
    <source>
        <dbReference type="SAM" id="MobiDB-lite"/>
    </source>
</evidence>
<dbReference type="STRING" id="151549.A0A4C1SFK4"/>
<feature type="region of interest" description="Disordered" evidence="1">
    <location>
        <begin position="126"/>
        <end position="200"/>
    </location>
</feature>
<proteinExistence type="predicted"/>
<evidence type="ECO:0000313" key="2">
    <source>
        <dbReference type="EMBL" id="GBO99880.1"/>
    </source>
</evidence>
<evidence type="ECO:0000313" key="3">
    <source>
        <dbReference type="Proteomes" id="UP000299102"/>
    </source>
</evidence>
<protein>
    <submittedName>
        <fullName evidence="2">CLIP-associating protein</fullName>
    </submittedName>
</protein>
<comment type="caution">
    <text evidence="2">The sequence shown here is derived from an EMBL/GenBank/DDBJ whole genome shotgun (WGS) entry which is preliminary data.</text>
</comment>
<dbReference type="EMBL" id="BGZK01006637">
    <property type="protein sequence ID" value="GBO99880.1"/>
    <property type="molecule type" value="Genomic_DNA"/>
</dbReference>
<feature type="compositionally biased region" description="Polar residues" evidence="1">
    <location>
        <begin position="188"/>
        <end position="197"/>
    </location>
</feature>
<sequence length="469" mass="50965">MQTVKRGVTRRAYWVFRRHFPDLADQIYGTLDIAAQRALERERDGGSTEERRATVVAASRIQRSPGSIQKTVPGMRSVSAVDTAAAQRAARAVRFICTQKAANAGPSSTNSGIAGSLPRPRIGTCQQQAATHTGVTPRTRGRTGVSQSQPGSRSTSPSSKLREQHIIGSYYRPTGTIPKKASGIPRSLANSRETSPTRAGGGVIMKRSIYTTGNSRRTPERNQPTRQLAAARLLQQSRDAENALADALSPDGNTGDYASMNDYSRERGGFSVSSRMGRKLMSREESDDSEASSVCSERSFDSSIRVAIIQQHIGHKLTFIVASSSSSPKPLQSPNVGGPFSSLQPQFNNSRQSSVADNELILGYSQVDIQQNIQKTTEEIRNCFGGIENQSMTNNSNGGGYNGHLNEALDSCALLIRRLQSATTTESNTPESTTMRLDSNLLDQNYKMSQYIHLFRNGQRNASSSSEPI</sequence>
<reference evidence="2 3" key="1">
    <citation type="journal article" date="2019" name="Commun. Biol.">
        <title>The bagworm genome reveals a unique fibroin gene that provides high tensile strength.</title>
        <authorList>
            <person name="Kono N."/>
            <person name="Nakamura H."/>
            <person name="Ohtoshi R."/>
            <person name="Tomita M."/>
            <person name="Numata K."/>
            <person name="Arakawa K."/>
        </authorList>
    </citation>
    <scope>NUCLEOTIDE SEQUENCE [LARGE SCALE GENOMIC DNA]</scope>
</reference>